<dbReference type="PANTHER" id="PTHR43236">
    <property type="entry name" value="ANTITOXIN HIGA1"/>
    <property type="match status" value="1"/>
</dbReference>
<evidence type="ECO:0000313" key="3">
    <source>
        <dbReference type="Proteomes" id="UP000479531"/>
    </source>
</evidence>
<organism evidence="2 3">
    <name type="scientific">Roseburia intestinalis</name>
    <dbReference type="NCBI Taxonomy" id="166486"/>
    <lineage>
        <taxon>Bacteria</taxon>
        <taxon>Bacillati</taxon>
        <taxon>Bacillota</taxon>
        <taxon>Clostridia</taxon>
        <taxon>Lachnospirales</taxon>
        <taxon>Lachnospiraceae</taxon>
        <taxon>Roseburia</taxon>
    </lineage>
</organism>
<accession>A0A6L6XDS5</accession>
<protein>
    <submittedName>
        <fullName evidence="2">ImmA/IrrE family metallo-endopeptidase</fullName>
    </submittedName>
</protein>
<dbReference type="Proteomes" id="UP000479531">
    <property type="component" value="Unassembled WGS sequence"/>
</dbReference>
<gene>
    <name evidence="2" type="ORF">GCK47_04630</name>
</gene>
<evidence type="ECO:0000259" key="1">
    <source>
        <dbReference type="Pfam" id="PF06114"/>
    </source>
</evidence>
<name>A0A6L6XDS5_9FIRM</name>
<dbReference type="Pfam" id="PF06114">
    <property type="entry name" value="Peptidase_M78"/>
    <property type="match status" value="1"/>
</dbReference>
<feature type="domain" description="IrrE N-terminal-like" evidence="1">
    <location>
        <begin position="53"/>
        <end position="121"/>
    </location>
</feature>
<dbReference type="AlphaFoldDB" id="A0A6L6XDS5"/>
<reference evidence="2 3" key="1">
    <citation type="submission" date="2019-10" db="EMBL/GenBank/DDBJ databases">
        <title>Roseburia spp. ameliorate alcoholic fatty liver via restoration of gut barrier function.</title>
        <authorList>
            <person name="Seo B."/>
            <person name="Ko G."/>
        </authorList>
    </citation>
    <scope>NUCLEOTIDE SEQUENCE [LARGE SCALE GENOMIC DNA]</scope>
    <source>
        <strain evidence="2 3">SNUG30017</strain>
    </source>
</reference>
<evidence type="ECO:0000313" key="2">
    <source>
        <dbReference type="EMBL" id="MVQ45003.1"/>
    </source>
</evidence>
<comment type="caution">
    <text evidence="2">The sequence shown here is derived from an EMBL/GenBank/DDBJ whole genome shotgun (WGS) entry which is preliminary data.</text>
</comment>
<dbReference type="InterPro" id="IPR052345">
    <property type="entry name" value="Rad_response_metalloprotease"/>
</dbReference>
<sequence length="145" mass="17097">MILLDNKQIKQIVSYYCKKFNTRNPFEIADYLGILYQIGDIGCSGCYMFLKNHRYIFLNQNLSEPEARMVMAHELGHAVMHRKENCYFIRNKTLLLNSKIEIEANTFAAELLMPDELIWEYPDMTLDQIARIAGYSEQIMKFKKL</sequence>
<dbReference type="PANTHER" id="PTHR43236:SF1">
    <property type="entry name" value="BLL7220 PROTEIN"/>
    <property type="match status" value="1"/>
</dbReference>
<dbReference type="EMBL" id="WGGT01000004">
    <property type="protein sequence ID" value="MVQ45003.1"/>
    <property type="molecule type" value="Genomic_DNA"/>
</dbReference>
<dbReference type="Gene3D" id="1.10.10.2910">
    <property type="match status" value="1"/>
</dbReference>
<proteinExistence type="predicted"/>
<dbReference type="InterPro" id="IPR010359">
    <property type="entry name" value="IrrE_HExxH"/>
</dbReference>